<evidence type="ECO:0000256" key="4">
    <source>
        <dbReference type="ARBA" id="ARBA00022475"/>
    </source>
</evidence>
<keyword evidence="5 11" id="KW-0762">Sugar transport</keyword>
<dbReference type="EMBL" id="FTMS01000028">
    <property type="protein sequence ID" value="SIR04036.1"/>
    <property type="molecule type" value="Genomic_DNA"/>
</dbReference>
<feature type="domain" description="ABC transporter" evidence="12">
    <location>
        <begin position="8"/>
        <end position="244"/>
    </location>
</feature>
<dbReference type="RefSeq" id="WP_076489916.1">
    <property type="nucleotide sequence ID" value="NZ_FTMS01000028.1"/>
</dbReference>
<dbReference type="AlphaFoldDB" id="A0A1N6XNU0"/>
<evidence type="ECO:0000256" key="2">
    <source>
        <dbReference type="ARBA" id="ARBA00004533"/>
    </source>
</evidence>
<keyword evidence="6" id="KW-0677">Repeat</keyword>
<dbReference type="OrthoDB" id="304830at2"/>
<evidence type="ECO:0000259" key="12">
    <source>
        <dbReference type="PROSITE" id="PS50893"/>
    </source>
</evidence>
<evidence type="ECO:0000256" key="1">
    <source>
        <dbReference type="ARBA" id="ARBA00004202"/>
    </source>
</evidence>
<dbReference type="InterPro" id="IPR017871">
    <property type="entry name" value="ABC_transporter-like_CS"/>
</dbReference>
<accession>A0A1N6XNU0</accession>
<dbReference type="GO" id="GO:0005524">
    <property type="term" value="F:ATP binding"/>
    <property type="evidence" value="ECO:0007669"/>
    <property type="project" value="UniProtKB-UniRule"/>
</dbReference>
<evidence type="ECO:0000256" key="3">
    <source>
        <dbReference type="ARBA" id="ARBA00022448"/>
    </source>
</evidence>
<gene>
    <name evidence="13" type="ORF">SAMN05920897_1288</name>
</gene>
<organism evidence="13 14">
    <name type="scientific">Alkalispirochaeta americana</name>
    <dbReference type="NCBI Taxonomy" id="159291"/>
    <lineage>
        <taxon>Bacteria</taxon>
        <taxon>Pseudomonadati</taxon>
        <taxon>Spirochaetota</taxon>
        <taxon>Spirochaetia</taxon>
        <taxon>Spirochaetales</taxon>
        <taxon>Spirochaetaceae</taxon>
        <taxon>Alkalispirochaeta</taxon>
    </lineage>
</organism>
<dbReference type="GO" id="GO:0043211">
    <property type="term" value="F:ABC-type carbohydrate transporter activity"/>
    <property type="evidence" value="ECO:0007669"/>
    <property type="project" value="UniProtKB-UniRule"/>
</dbReference>
<proteinExistence type="inferred from homology"/>
<dbReference type="PANTHER" id="PTHR43790:SF7">
    <property type="entry name" value="GALACTOSE_METHYL GALACTOSIDE IMPORT ATP-BINDING PROTEIN MGLA"/>
    <property type="match status" value="1"/>
</dbReference>
<keyword evidence="3 11" id="KW-0813">Transport</keyword>
<evidence type="ECO:0000313" key="13">
    <source>
        <dbReference type="EMBL" id="SIR04036.1"/>
    </source>
</evidence>
<dbReference type="FunFam" id="3.40.50.300:FF:000126">
    <property type="entry name" value="Galactose/methyl galactoside import ATP-binding protein MglA"/>
    <property type="match status" value="1"/>
</dbReference>
<dbReference type="CDD" id="cd03215">
    <property type="entry name" value="ABC_Carb_Monos_II"/>
    <property type="match status" value="1"/>
</dbReference>
<comment type="catalytic activity">
    <reaction evidence="11">
        <text>D-galactose(out) + ATP + H2O = D-galactose(in) + ADP + phosphate + H(+)</text>
        <dbReference type="Rhea" id="RHEA:60156"/>
        <dbReference type="ChEBI" id="CHEBI:4139"/>
        <dbReference type="ChEBI" id="CHEBI:15377"/>
        <dbReference type="ChEBI" id="CHEBI:15378"/>
        <dbReference type="ChEBI" id="CHEBI:30616"/>
        <dbReference type="ChEBI" id="CHEBI:43474"/>
        <dbReference type="ChEBI" id="CHEBI:456216"/>
        <dbReference type="EC" id="7.5.2.11"/>
    </reaction>
</comment>
<comment type="function">
    <text evidence="11">Part of an ABC transporter complex involved in carbohydrate import. Could be involved in ribose, galactose and/or methyl galactoside import. Responsible for energy coupling to the transport system.</text>
</comment>
<evidence type="ECO:0000256" key="8">
    <source>
        <dbReference type="ARBA" id="ARBA00022840"/>
    </source>
</evidence>
<evidence type="ECO:0000256" key="5">
    <source>
        <dbReference type="ARBA" id="ARBA00022597"/>
    </source>
</evidence>
<reference evidence="13 14" key="1">
    <citation type="submission" date="2017-01" db="EMBL/GenBank/DDBJ databases">
        <authorList>
            <person name="Mah S.A."/>
            <person name="Swanson W.J."/>
            <person name="Moy G.W."/>
            <person name="Vacquier V.D."/>
        </authorList>
    </citation>
    <scope>NUCLEOTIDE SEQUENCE [LARGE SCALE GENOMIC DNA]</scope>
    <source>
        <strain evidence="13 14">ASpG1</strain>
    </source>
</reference>
<dbReference type="SUPFAM" id="SSF52540">
    <property type="entry name" value="P-loop containing nucleoside triphosphate hydrolases"/>
    <property type="match status" value="2"/>
</dbReference>
<dbReference type="CDD" id="cd03216">
    <property type="entry name" value="ABC_Carb_Monos_I"/>
    <property type="match status" value="1"/>
</dbReference>
<comment type="subcellular location">
    <subcellularLocation>
        <location evidence="2">Cell inner membrane</location>
    </subcellularLocation>
    <subcellularLocation>
        <location evidence="1 11">Cell membrane</location>
        <topology evidence="1 11">Peripheral membrane protein</topology>
    </subcellularLocation>
</comment>
<evidence type="ECO:0000256" key="10">
    <source>
        <dbReference type="ARBA" id="ARBA00023136"/>
    </source>
</evidence>
<dbReference type="STRING" id="159291.SAMN05920897_1288"/>
<sequence>MSAENNLLEVSGVVKKFPGVLALNNVSLEVAPGEIHALMGENGAGKSTLVKCIAGIQAPTSGSIVFKGEEITEFTPKKALDRGISMIHQELSPVVHRSIMENIWLGREPLNKIGLVDHKAMYQKTKQVLAEIDLQEDPRTLMENLSVAKMQMIEIAKAVSYDAKLIIMDEPTSALTGKEIQQLFKIVRALRDKGKSIIYISHKLEEIYEITDRVTVYRDGTYIGTEVTKDLSVQKMINMMVGRDVDELFPKTPCPIGEVKLEVCNLSHSRFFRDVSFTARKGEILGIAGLVGAGRTELIQTIFGIYKKSSGTILIDGKEVEIKSPKDAIRANMALLTEDRRTSGIFPMLSVGFNMTIASMGQFMNKVKLLSARKIARKSEEYRKSIQVKTPNLDQKIMFLSGGNQQKVLVARWLMTQPDILFLDEPTRGIDVGTKAEIHRLISELAGQGKTIIMVSSELPEVMGMSDRILVMCKGVATGIVENTPDLTQDTLMAYATNTMNKETA</sequence>
<dbReference type="InterPro" id="IPR050107">
    <property type="entry name" value="ABC_carbohydrate_import_ATPase"/>
</dbReference>
<dbReference type="GO" id="GO:0016887">
    <property type="term" value="F:ATP hydrolysis activity"/>
    <property type="evidence" value="ECO:0007669"/>
    <property type="project" value="InterPro"/>
</dbReference>
<name>A0A1N6XNU0_9SPIO</name>
<keyword evidence="4 11" id="KW-1003">Cell membrane</keyword>
<evidence type="ECO:0000256" key="7">
    <source>
        <dbReference type="ARBA" id="ARBA00022741"/>
    </source>
</evidence>
<keyword evidence="10 11" id="KW-0472">Membrane</keyword>
<keyword evidence="9 11" id="KW-1278">Translocase</keyword>
<comment type="similarity">
    <text evidence="11">Belongs to the ABC transporter superfamily.</text>
</comment>
<evidence type="ECO:0000256" key="9">
    <source>
        <dbReference type="ARBA" id="ARBA00022967"/>
    </source>
</evidence>
<evidence type="ECO:0000256" key="6">
    <source>
        <dbReference type="ARBA" id="ARBA00022737"/>
    </source>
</evidence>
<dbReference type="Gene3D" id="3.40.50.300">
    <property type="entry name" value="P-loop containing nucleotide triphosphate hydrolases"/>
    <property type="match status" value="2"/>
</dbReference>
<keyword evidence="7 11" id="KW-0547">Nucleotide-binding</keyword>
<dbReference type="Proteomes" id="UP000186400">
    <property type="component" value="Unassembled WGS sequence"/>
</dbReference>
<dbReference type="PROSITE" id="PS00211">
    <property type="entry name" value="ABC_TRANSPORTER_1"/>
    <property type="match status" value="1"/>
</dbReference>
<keyword evidence="8 11" id="KW-0067">ATP-binding</keyword>
<keyword evidence="14" id="KW-1185">Reference proteome</keyword>
<protein>
    <recommendedName>
        <fullName evidence="11">Ribose/galactose/methyl galactoside import ATP-binding protein</fullName>
        <ecNumber evidence="11">7.5.2.11</ecNumber>
    </recommendedName>
</protein>
<dbReference type="PANTHER" id="PTHR43790">
    <property type="entry name" value="CARBOHYDRATE TRANSPORT ATP-BINDING PROTEIN MG119-RELATED"/>
    <property type="match status" value="1"/>
</dbReference>
<dbReference type="PROSITE" id="PS50893">
    <property type="entry name" value="ABC_TRANSPORTER_2"/>
    <property type="match status" value="2"/>
</dbReference>
<dbReference type="GO" id="GO:0015749">
    <property type="term" value="P:monosaccharide transmembrane transport"/>
    <property type="evidence" value="ECO:0007669"/>
    <property type="project" value="UniProtKB-ARBA"/>
</dbReference>
<feature type="domain" description="ABC transporter" evidence="12">
    <location>
        <begin position="256"/>
        <end position="499"/>
    </location>
</feature>
<dbReference type="EC" id="7.5.2.11" evidence="11"/>
<dbReference type="Pfam" id="PF00005">
    <property type="entry name" value="ABC_tran"/>
    <property type="match status" value="2"/>
</dbReference>
<evidence type="ECO:0000313" key="14">
    <source>
        <dbReference type="Proteomes" id="UP000186400"/>
    </source>
</evidence>
<dbReference type="InterPro" id="IPR027417">
    <property type="entry name" value="P-loop_NTPase"/>
</dbReference>
<evidence type="ECO:0000256" key="11">
    <source>
        <dbReference type="RuleBase" id="RU367029"/>
    </source>
</evidence>
<dbReference type="FunFam" id="3.40.50.300:FF:000127">
    <property type="entry name" value="Ribose import ATP-binding protein RbsA"/>
    <property type="match status" value="1"/>
</dbReference>
<dbReference type="SMART" id="SM00382">
    <property type="entry name" value="AAA"/>
    <property type="match status" value="2"/>
</dbReference>
<dbReference type="GO" id="GO:0005886">
    <property type="term" value="C:plasma membrane"/>
    <property type="evidence" value="ECO:0007669"/>
    <property type="project" value="UniProtKB-SubCell"/>
</dbReference>
<dbReference type="InterPro" id="IPR003439">
    <property type="entry name" value="ABC_transporter-like_ATP-bd"/>
</dbReference>
<dbReference type="InterPro" id="IPR003593">
    <property type="entry name" value="AAA+_ATPase"/>
</dbReference>